<dbReference type="EMBL" id="CACVBM020001332">
    <property type="protein sequence ID" value="CAA7045900.1"/>
    <property type="molecule type" value="Genomic_DNA"/>
</dbReference>
<keyword evidence="1" id="KW-1133">Transmembrane helix</keyword>
<dbReference type="AlphaFoldDB" id="A0A6D2K2P1"/>
<name>A0A6D2K2P1_9BRAS</name>
<keyword evidence="1" id="KW-0812">Transmembrane</keyword>
<gene>
    <name evidence="2" type="ORF">MERR_LOCUS33135</name>
</gene>
<dbReference type="Proteomes" id="UP000467841">
    <property type="component" value="Unassembled WGS sequence"/>
</dbReference>
<proteinExistence type="predicted"/>
<comment type="caution">
    <text evidence="2">The sequence shown here is derived from an EMBL/GenBank/DDBJ whole genome shotgun (WGS) entry which is preliminary data.</text>
</comment>
<reference evidence="2" key="1">
    <citation type="submission" date="2020-01" db="EMBL/GenBank/DDBJ databases">
        <authorList>
            <person name="Mishra B."/>
        </authorList>
    </citation>
    <scope>NUCLEOTIDE SEQUENCE [LARGE SCALE GENOMIC DNA]</scope>
</reference>
<keyword evidence="1" id="KW-0472">Membrane</keyword>
<evidence type="ECO:0000313" key="3">
    <source>
        <dbReference type="Proteomes" id="UP000467841"/>
    </source>
</evidence>
<keyword evidence="3" id="KW-1185">Reference proteome</keyword>
<accession>A0A6D2K2P1</accession>
<sequence length="95" mass="10678">MEISYLDKQEGYEMCPQRTGRQGRGLERAAAIRSTPLDRSMRSIELAAPLLLPQSVWLLGLGGAWLARTAVWVPVALWVVLVRCLIVLKSRVLEF</sequence>
<organism evidence="2 3">
    <name type="scientific">Microthlaspi erraticum</name>
    <dbReference type="NCBI Taxonomy" id="1685480"/>
    <lineage>
        <taxon>Eukaryota</taxon>
        <taxon>Viridiplantae</taxon>
        <taxon>Streptophyta</taxon>
        <taxon>Embryophyta</taxon>
        <taxon>Tracheophyta</taxon>
        <taxon>Spermatophyta</taxon>
        <taxon>Magnoliopsida</taxon>
        <taxon>eudicotyledons</taxon>
        <taxon>Gunneridae</taxon>
        <taxon>Pentapetalae</taxon>
        <taxon>rosids</taxon>
        <taxon>malvids</taxon>
        <taxon>Brassicales</taxon>
        <taxon>Brassicaceae</taxon>
        <taxon>Coluteocarpeae</taxon>
        <taxon>Microthlaspi</taxon>
    </lineage>
</organism>
<protein>
    <submittedName>
        <fullName evidence="2">Uncharacterized protein</fullName>
    </submittedName>
</protein>
<evidence type="ECO:0000256" key="1">
    <source>
        <dbReference type="SAM" id="Phobius"/>
    </source>
</evidence>
<feature type="transmembrane region" description="Helical" evidence="1">
    <location>
        <begin position="71"/>
        <end position="88"/>
    </location>
</feature>
<evidence type="ECO:0000313" key="2">
    <source>
        <dbReference type="EMBL" id="CAA7045900.1"/>
    </source>
</evidence>